<dbReference type="PANTHER" id="PTHR38039">
    <property type="entry name" value="TOXIN YOEB"/>
    <property type="match status" value="1"/>
</dbReference>
<accession>A0ABW6HMM9</accession>
<evidence type="ECO:0000256" key="3">
    <source>
        <dbReference type="ARBA" id="ARBA00022722"/>
    </source>
</evidence>
<comment type="caution">
    <text evidence="7">The sequence shown here is derived from an EMBL/GenBank/DDBJ whole genome shotgun (WGS) entry which is preliminary data.</text>
</comment>
<comment type="similarity">
    <text evidence="1">Belongs to the YoeB family.</text>
</comment>
<dbReference type="Pfam" id="PF06769">
    <property type="entry name" value="YoeB_toxin"/>
    <property type="match status" value="1"/>
</dbReference>
<keyword evidence="4" id="KW-0255">Endonuclease</keyword>
<organism evidence="7 8">
    <name type="scientific">Flavobacterium fructosi</name>
    <dbReference type="NCBI Taxonomy" id="3230416"/>
    <lineage>
        <taxon>Bacteria</taxon>
        <taxon>Pseudomonadati</taxon>
        <taxon>Bacteroidota</taxon>
        <taxon>Flavobacteriia</taxon>
        <taxon>Flavobacteriales</taxon>
        <taxon>Flavobacteriaceae</taxon>
        <taxon>Flavobacterium</taxon>
    </lineage>
</organism>
<evidence type="ECO:0000256" key="4">
    <source>
        <dbReference type="ARBA" id="ARBA00022759"/>
    </source>
</evidence>
<keyword evidence="3" id="KW-0540">Nuclease</keyword>
<protein>
    <recommendedName>
        <fullName evidence="6">Putative mRNA interferase YoeB</fullName>
    </recommendedName>
</protein>
<dbReference type="NCBIfam" id="TIGR02385">
    <property type="entry name" value="RelE_StbE"/>
    <property type="match status" value="1"/>
</dbReference>
<dbReference type="InterPro" id="IPR009614">
    <property type="entry name" value="YoeB_toxin"/>
</dbReference>
<sequence length="90" mass="10687">MQIVFTPKARKDLDFWIKSGNKNVLKKIADLIEDIQLHPFEGIGKPEQLKHHLTGRWSRRINQEHRIIYKITEENTIEILDILSLKGHYE</sequence>
<dbReference type="Gene3D" id="3.30.2310.20">
    <property type="entry name" value="RelE-like"/>
    <property type="match status" value="1"/>
</dbReference>
<evidence type="ECO:0000256" key="6">
    <source>
        <dbReference type="ARBA" id="ARBA00030388"/>
    </source>
</evidence>
<evidence type="ECO:0000256" key="1">
    <source>
        <dbReference type="ARBA" id="ARBA00008172"/>
    </source>
</evidence>
<evidence type="ECO:0000313" key="7">
    <source>
        <dbReference type="EMBL" id="MFE3848297.1"/>
    </source>
</evidence>
<keyword evidence="8" id="KW-1185">Reference proteome</keyword>
<name>A0ABW6HMM9_9FLAO</name>
<reference evidence="7 8" key="1">
    <citation type="submission" date="2024-06" db="EMBL/GenBank/DDBJ databases">
        <title>Flavobacterium spp. isolated from glacier.</title>
        <authorList>
            <person name="Han D."/>
        </authorList>
    </citation>
    <scope>NUCLEOTIDE SEQUENCE [LARGE SCALE GENOMIC DNA]</scope>
    <source>
        <strain evidence="7 8">LB3P45</strain>
    </source>
</reference>
<dbReference type="InterPro" id="IPR035093">
    <property type="entry name" value="RelE/ParE_toxin_dom_sf"/>
</dbReference>
<dbReference type="Proteomes" id="UP001600039">
    <property type="component" value="Unassembled WGS sequence"/>
</dbReference>
<dbReference type="RefSeq" id="WP_379858057.1">
    <property type="nucleotide sequence ID" value="NZ_JBHZQA010000005.1"/>
</dbReference>
<dbReference type="EMBL" id="JBHZQA010000005">
    <property type="protein sequence ID" value="MFE3848297.1"/>
    <property type="molecule type" value="Genomic_DNA"/>
</dbReference>
<keyword evidence="2" id="KW-1277">Toxin-antitoxin system</keyword>
<dbReference type="InterPro" id="IPR007712">
    <property type="entry name" value="RelE/ParE_toxin"/>
</dbReference>
<proteinExistence type="inferred from homology"/>
<evidence type="ECO:0000313" key="8">
    <source>
        <dbReference type="Proteomes" id="UP001600039"/>
    </source>
</evidence>
<keyword evidence="5" id="KW-0378">Hydrolase</keyword>
<gene>
    <name evidence="7" type="ORF">ACFX5D_10030</name>
</gene>
<evidence type="ECO:0000256" key="5">
    <source>
        <dbReference type="ARBA" id="ARBA00022801"/>
    </source>
</evidence>
<evidence type="ECO:0000256" key="2">
    <source>
        <dbReference type="ARBA" id="ARBA00022649"/>
    </source>
</evidence>
<dbReference type="NCBIfam" id="TIGR02116">
    <property type="entry name" value="toxin_Txe_YoeB"/>
    <property type="match status" value="1"/>
</dbReference>
<dbReference type="PANTHER" id="PTHR38039:SF1">
    <property type="entry name" value="TOXIN YOEB"/>
    <property type="match status" value="1"/>
</dbReference>
<dbReference type="SUPFAM" id="SSF143011">
    <property type="entry name" value="RelE-like"/>
    <property type="match status" value="1"/>
</dbReference>